<name>A0A9P8ZUD5_9PEZI</name>
<dbReference type="GO" id="GO:0004526">
    <property type="term" value="F:ribonuclease P activity"/>
    <property type="evidence" value="ECO:0007669"/>
    <property type="project" value="TreeGrafter"/>
</dbReference>
<dbReference type="GeneID" id="70127232"/>
<dbReference type="RefSeq" id="XP_045954740.1">
    <property type="nucleotide sequence ID" value="XM_046098340.1"/>
</dbReference>
<protein>
    <submittedName>
        <fullName evidence="1">Ribonuclease P 40kDa subunit</fullName>
    </submittedName>
</protein>
<dbReference type="OrthoDB" id="63112at2759"/>
<dbReference type="GO" id="GO:0030681">
    <property type="term" value="C:multimeric ribonuclease P complex"/>
    <property type="evidence" value="ECO:0007669"/>
    <property type="project" value="TreeGrafter"/>
</dbReference>
<evidence type="ECO:0000313" key="1">
    <source>
        <dbReference type="EMBL" id="KAH6648233.1"/>
    </source>
</evidence>
<dbReference type="AlphaFoldDB" id="A0A9P8ZUD5"/>
<dbReference type="GO" id="GO:0001682">
    <property type="term" value="P:tRNA 5'-leader removal"/>
    <property type="evidence" value="ECO:0007669"/>
    <property type="project" value="InterPro"/>
</dbReference>
<evidence type="ECO:0000313" key="2">
    <source>
        <dbReference type="Proteomes" id="UP000758603"/>
    </source>
</evidence>
<dbReference type="EMBL" id="JAGPXC010000007">
    <property type="protein sequence ID" value="KAH6648233.1"/>
    <property type="molecule type" value="Genomic_DNA"/>
</dbReference>
<organism evidence="1 2">
    <name type="scientific">Truncatella angustata</name>
    <dbReference type="NCBI Taxonomy" id="152316"/>
    <lineage>
        <taxon>Eukaryota</taxon>
        <taxon>Fungi</taxon>
        <taxon>Dikarya</taxon>
        <taxon>Ascomycota</taxon>
        <taxon>Pezizomycotina</taxon>
        <taxon>Sordariomycetes</taxon>
        <taxon>Xylariomycetidae</taxon>
        <taxon>Amphisphaeriales</taxon>
        <taxon>Sporocadaceae</taxon>
        <taxon>Truncatella</taxon>
    </lineage>
</organism>
<dbReference type="PANTHER" id="PTHR15396">
    <property type="entry name" value="RIBONUCLEASE P PROTEIN SUBUNIT P40"/>
    <property type="match status" value="1"/>
</dbReference>
<dbReference type="GO" id="GO:0000447">
    <property type="term" value="P:endonucleolytic cleavage in ITS1 to separate SSU-rRNA from 5.8S rRNA and LSU-rRNA from tricistronic rRNA transcript (SSU-rRNA, 5.8S rRNA, LSU-rRNA)"/>
    <property type="evidence" value="ECO:0007669"/>
    <property type="project" value="TreeGrafter"/>
</dbReference>
<gene>
    <name evidence="1" type="ORF">BKA67DRAFT_522070</name>
</gene>
<dbReference type="GO" id="GO:0000172">
    <property type="term" value="C:ribonuclease MRP complex"/>
    <property type="evidence" value="ECO:0007669"/>
    <property type="project" value="TreeGrafter"/>
</dbReference>
<accession>A0A9P8ZUD5</accession>
<proteinExistence type="predicted"/>
<dbReference type="GO" id="GO:0000171">
    <property type="term" value="F:ribonuclease MRP activity"/>
    <property type="evidence" value="ECO:0007669"/>
    <property type="project" value="TreeGrafter"/>
</dbReference>
<dbReference type="Pfam" id="PF08584">
    <property type="entry name" value="Ribonuc_P_40"/>
    <property type="match status" value="1"/>
</dbReference>
<dbReference type="PANTHER" id="PTHR15396:SF1">
    <property type="entry name" value="RIBONUCLEASE P PROTEIN SUBUNIT P40"/>
    <property type="match status" value="1"/>
</dbReference>
<dbReference type="Proteomes" id="UP000758603">
    <property type="component" value="Unassembled WGS sequence"/>
</dbReference>
<keyword evidence="2" id="KW-1185">Reference proteome</keyword>
<sequence length="359" mass="40566">MMSFPTPSVYQSSKCFFTHGTMAHPDPEQLPAKGKPWSTLLEQDFIHKVDLILPQEAAEKFRMKLAQEAYSPTYHRVIMKLGDILDGEFFTQYIKVGNIIMLSEGSTAQDNVFALKDGTLTMFLEKESYERGGLQNGKPHGVRGKRGLQPRWIVEYDLRNKANFPGKKGYDQLLRACDRVFDKPITWLFHRQSSTPDPDPLLRFSPVKYTSAPFLVEELRANTPSLNMPAEALAEQGQPALDEFATEVYEWLSLLRLQSPRVYTGDSIDPFLSRYSMGGGMGTLEQATLCKVSWQGFIAPGWTRQALAGIILSISSRSWFSLSVTSFRKGVRGESTECTLLRPPDMPGEYLLWDIHGHE</sequence>
<reference evidence="1" key="1">
    <citation type="journal article" date="2021" name="Nat. Commun.">
        <title>Genetic determinants of endophytism in the Arabidopsis root mycobiome.</title>
        <authorList>
            <person name="Mesny F."/>
            <person name="Miyauchi S."/>
            <person name="Thiergart T."/>
            <person name="Pickel B."/>
            <person name="Atanasova L."/>
            <person name="Karlsson M."/>
            <person name="Huettel B."/>
            <person name="Barry K.W."/>
            <person name="Haridas S."/>
            <person name="Chen C."/>
            <person name="Bauer D."/>
            <person name="Andreopoulos W."/>
            <person name="Pangilinan J."/>
            <person name="LaButti K."/>
            <person name="Riley R."/>
            <person name="Lipzen A."/>
            <person name="Clum A."/>
            <person name="Drula E."/>
            <person name="Henrissat B."/>
            <person name="Kohler A."/>
            <person name="Grigoriev I.V."/>
            <person name="Martin F.M."/>
            <person name="Hacquard S."/>
        </authorList>
    </citation>
    <scope>NUCLEOTIDE SEQUENCE</scope>
    <source>
        <strain evidence="1">MPI-SDFR-AT-0073</strain>
    </source>
</reference>
<comment type="caution">
    <text evidence="1">The sequence shown here is derived from an EMBL/GenBank/DDBJ whole genome shotgun (WGS) entry which is preliminary data.</text>
</comment>
<dbReference type="InterPro" id="IPR013893">
    <property type="entry name" value="RNase_P_Rpp40"/>
</dbReference>